<keyword evidence="7 21" id="KW-0812">Transmembrane</keyword>
<keyword evidence="10" id="KW-0067">ATP-binding</keyword>
<dbReference type="KEGG" id="tbr:Tb11.27.0001"/>
<dbReference type="Pfam" id="PF25495">
    <property type="entry name" value="Peripla_BP_A-cyclase_1"/>
    <property type="match status" value="1"/>
</dbReference>
<dbReference type="SUPFAM" id="SSF55073">
    <property type="entry name" value="Nucleotide cyclase"/>
    <property type="match status" value="1"/>
</dbReference>
<evidence type="ECO:0000313" key="23">
    <source>
        <dbReference type="EMBL" id="EAN79127.1"/>
    </source>
</evidence>
<evidence type="ECO:0000256" key="14">
    <source>
        <dbReference type="ARBA" id="ARBA00023136"/>
    </source>
</evidence>
<dbReference type="STRING" id="185431.Q387A4"/>
<comment type="cofactor">
    <cofactor evidence="2">
        <name>Mg(2+)</name>
        <dbReference type="ChEBI" id="CHEBI:18420"/>
    </cofactor>
</comment>
<comment type="catalytic activity">
    <reaction evidence="1">
        <text>ATP = 3',5'-cyclic AMP + diphosphate</text>
        <dbReference type="Rhea" id="RHEA:15389"/>
        <dbReference type="ChEBI" id="CHEBI:30616"/>
        <dbReference type="ChEBI" id="CHEBI:33019"/>
        <dbReference type="ChEBI" id="CHEBI:58165"/>
        <dbReference type="EC" id="4.6.1.1"/>
    </reaction>
</comment>
<dbReference type="AlphaFoldDB" id="Q387A4"/>
<dbReference type="InParanoid" id="Q387A4"/>
<evidence type="ECO:0000256" key="7">
    <source>
        <dbReference type="ARBA" id="ARBA00022692"/>
    </source>
</evidence>
<feature type="transmembrane region" description="Helical" evidence="21">
    <location>
        <begin position="851"/>
        <end position="874"/>
    </location>
</feature>
<dbReference type="Pfam" id="PF00211">
    <property type="entry name" value="Guanylate_cyc"/>
    <property type="match status" value="1"/>
</dbReference>
<keyword evidence="15 23" id="KW-0675">Receptor</keyword>
<dbReference type="Pfam" id="PF25493">
    <property type="entry name" value="Peripla_BP_A-cyclase"/>
    <property type="match status" value="1"/>
</dbReference>
<feature type="domain" description="Guanylate cyclase" evidence="22">
    <location>
        <begin position="894"/>
        <end position="1048"/>
    </location>
</feature>
<dbReference type="InterPro" id="IPR057398">
    <property type="entry name" value="GRESAG4.1/3_peripasmic_2"/>
</dbReference>
<dbReference type="SwissPalm" id="Q387A4"/>
<organism evidence="23 24">
    <name type="scientific">Trypanosoma brucei brucei (strain 927/4 GUTat10.1)</name>
    <dbReference type="NCBI Taxonomy" id="185431"/>
    <lineage>
        <taxon>Eukaryota</taxon>
        <taxon>Discoba</taxon>
        <taxon>Euglenozoa</taxon>
        <taxon>Kinetoplastea</taxon>
        <taxon>Metakinetoplastina</taxon>
        <taxon>Trypanosomatida</taxon>
        <taxon>Trypanosomatidae</taxon>
        <taxon>Trypanosoma</taxon>
    </lineage>
</organism>
<gene>
    <name evidence="23" type="ORF">Tb11.27.0001</name>
</gene>
<protein>
    <recommendedName>
        <fullName evidence="6">adenylate cyclase</fullName>
        <ecNumber evidence="6">4.6.1.1</ecNumber>
    </recommendedName>
    <alternativeName>
        <fullName evidence="18">ATP pyrophosphate-lyase</fullName>
    </alternativeName>
    <alternativeName>
        <fullName evidence="19">Adenylyl cyclase</fullName>
    </alternativeName>
</protein>
<dbReference type="EMBL" id="CH464491">
    <property type="protein sequence ID" value="EAN79127.1"/>
    <property type="molecule type" value="Genomic_DNA"/>
</dbReference>
<evidence type="ECO:0000256" key="10">
    <source>
        <dbReference type="ARBA" id="ARBA00022840"/>
    </source>
</evidence>
<dbReference type="Proteomes" id="UP000008524">
    <property type="component" value="Chromosome 11"/>
</dbReference>
<dbReference type="FunFam" id="3.30.70.1230:FF:000022">
    <property type="entry name" value="Receptor-type adenylate cyclase GRESAG 4, putative"/>
    <property type="match status" value="1"/>
</dbReference>
<evidence type="ECO:0000256" key="15">
    <source>
        <dbReference type="ARBA" id="ARBA00023170"/>
    </source>
</evidence>
<dbReference type="EC" id="4.6.1.1" evidence="6"/>
<dbReference type="GO" id="GO:0006171">
    <property type="term" value="P:cAMP biosynthetic process"/>
    <property type="evidence" value="ECO:0000318"/>
    <property type="project" value="GO_Central"/>
</dbReference>
<keyword evidence="13" id="KW-0115">cAMP biosynthesis</keyword>
<dbReference type="Gene3D" id="3.40.50.2300">
    <property type="match status" value="2"/>
</dbReference>
<evidence type="ECO:0000256" key="21">
    <source>
        <dbReference type="SAM" id="Phobius"/>
    </source>
</evidence>
<evidence type="ECO:0000256" key="4">
    <source>
        <dbReference type="ARBA" id="ARBA00004141"/>
    </source>
</evidence>
<dbReference type="GO" id="GO:0004016">
    <property type="term" value="F:adenylate cyclase activity"/>
    <property type="evidence" value="ECO:0000255"/>
    <property type="project" value="GeneDB"/>
</dbReference>
<dbReference type="PROSITE" id="PS50125">
    <property type="entry name" value="GUANYLATE_CYCLASE_2"/>
    <property type="match status" value="1"/>
</dbReference>
<keyword evidence="24" id="KW-1185">Reference proteome</keyword>
<dbReference type="InterPro" id="IPR001054">
    <property type="entry name" value="A/G_cyclase"/>
</dbReference>
<evidence type="ECO:0000256" key="8">
    <source>
        <dbReference type="ARBA" id="ARBA00022723"/>
    </source>
</evidence>
<name>Q387A4_TRYB2</name>
<evidence type="ECO:0000256" key="2">
    <source>
        <dbReference type="ARBA" id="ARBA00001946"/>
    </source>
</evidence>
<keyword evidence="17 23" id="KW-0456">Lyase</keyword>
<reference evidence="23 24" key="2">
    <citation type="journal article" date="2005" name="Science">
        <title>The genome of the African trypanosome Trypanosoma brucei.</title>
        <authorList>
            <person name="Berriman M."/>
            <person name="Ghedin E."/>
            <person name="Hertz-Fowler C."/>
            <person name="Blandin G."/>
            <person name="Renauld H."/>
            <person name="Bartholomeu D.C."/>
            <person name="Lennard N.J."/>
            <person name="Caler E."/>
            <person name="Hamlin N.E."/>
            <person name="Haas B."/>
            <person name="Bohme U."/>
            <person name="Hannick L."/>
            <person name="Aslett M.A."/>
            <person name="Shallom J."/>
            <person name="Marcello L."/>
            <person name="Hou L."/>
            <person name="Wickstead B."/>
            <person name="Alsmark U.C."/>
            <person name="Arrowsmith C."/>
            <person name="Atkin R.J."/>
            <person name="Barron A.J."/>
            <person name="Bringaud F."/>
            <person name="Brooks K."/>
            <person name="Carrington M."/>
            <person name="Cherevach I."/>
            <person name="Chillingworth T.J."/>
            <person name="Churcher C."/>
            <person name="Clark L.N."/>
            <person name="Corton C.H."/>
            <person name="Cronin A."/>
            <person name="Davies R.M."/>
            <person name="Doggett J."/>
            <person name="Djikeng A."/>
            <person name="Feldblyum T."/>
            <person name="Field M.C."/>
            <person name="Fraser A."/>
            <person name="Goodhead I."/>
            <person name="Hance Z."/>
            <person name="Harper D."/>
            <person name="Harris B.R."/>
            <person name="Hauser H."/>
            <person name="Hostetler J."/>
            <person name="Ivens A."/>
            <person name="Jagels K."/>
            <person name="Johnson D."/>
            <person name="Johnson J."/>
            <person name="Jones K."/>
            <person name="Kerhornou A.X."/>
            <person name="Koo H."/>
            <person name="Larke N."/>
            <person name="Landfear S."/>
            <person name="Larkin C."/>
            <person name="Leech V."/>
            <person name="Line A."/>
            <person name="Lord A."/>
            <person name="Macleod A."/>
            <person name="Mooney P.J."/>
            <person name="Moule S."/>
            <person name="Martin D.M."/>
            <person name="Morgan G.W."/>
            <person name="Mungall K."/>
            <person name="Norbertczak H."/>
            <person name="Ormond D."/>
            <person name="Pai G."/>
            <person name="Peacock C.S."/>
            <person name="Peterson J."/>
            <person name="Quail M.A."/>
            <person name="Rabbinowitsch E."/>
            <person name="Rajandream M.A."/>
            <person name="Reitter C."/>
            <person name="Salzberg S.L."/>
            <person name="Sanders M."/>
            <person name="Schobel S."/>
            <person name="Sharp S."/>
            <person name="Simmonds M."/>
            <person name="Simpson A.J."/>
            <person name="Tallon L."/>
            <person name="Turner C.M."/>
            <person name="Tait A."/>
            <person name="Tivey A.R."/>
            <person name="Van Aken S."/>
            <person name="Walker D."/>
            <person name="Wanless D."/>
            <person name="Wang S."/>
            <person name="White B."/>
            <person name="White O."/>
            <person name="Whitehead S."/>
            <person name="Woodward J."/>
            <person name="Wortman J."/>
            <person name="Adams M.D."/>
            <person name="Embley T.M."/>
            <person name="Gull K."/>
            <person name="Ullu E."/>
            <person name="Barry J.D."/>
            <person name="Fairlamb A.H."/>
            <person name="Opperdoes F."/>
            <person name="Barrell B.G."/>
            <person name="Donelson J.E."/>
            <person name="Hall N."/>
            <person name="Fraser C.M."/>
            <person name="Melville S.E."/>
            <person name="El-Sayed N.M."/>
        </authorList>
    </citation>
    <scope>NUCLEOTIDE SEQUENCE [LARGE SCALE GENOMIC DNA]</scope>
    <source>
        <strain evidence="23 24">927/4 GUTat10.1</strain>
    </source>
</reference>
<evidence type="ECO:0000256" key="13">
    <source>
        <dbReference type="ARBA" id="ARBA00022998"/>
    </source>
</evidence>
<dbReference type="OrthoDB" id="2021138at2759"/>
<dbReference type="PANTHER" id="PTHR43081:SF1">
    <property type="entry name" value="ADENYLATE CYCLASE, TERMINAL-DIFFERENTIATION SPECIFIC"/>
    <property type="match status" value="1"/>
</dbReference>
<evidence type="ECO:0000256" key="17">
    <source>
        <dbReference type="ARBA" id="ARBA00023239"/>
    </source>
</evidence>
<keyword evidence="14 21" id="KW-0472">Membrane</keyword>
<accession>Q387A4</accession>
<evidence type="ECO:0000256" key="1">
    <source>
        <dbReference type="ARBA" id="ARBA00001593"/>
    </source>
</evidence>
<keyword evidence="9" id="KW-0547">Nucleotide-binding</keyword>
<dbReference type="GO" id="GO:0046872">
    <property type="term" value="F:metal ion binding"/>
    <property type="evidence" value="ECO:0007669"/>
    <property type="project" value="UniProtKB-KW"/>
</dbReference>
<keyword evidence="12 21" id="KW-1133">Transmembrane helix</keyword>
<evidence type="ECO:0000256" key="20">
    <source>
        <dbReference type="SAM" id="MobiDB-lite"/>
    </source>
</evidence>
<feature type="region of interest" description="Disordered" evidence="20">
    <location>
        <begin position="1"/>
        <end position="21"/>
    </location>
</feature>
<dbReference type="PaxDb" id="5691-EAN79127"/>
<sequence>MPAALCGLSSSAPHTRASSHRMRHVTLQRGAKVIGSLLLLIMLTVGSLARPIEATDVVTVKVLSLMYGAGSPNDVVDSLNAGLGASLAAREDEVSSMFKVSLIQPSSYDEPIEQLFNTTVERTNNELLVIVGPLGNQNVLWVQDRLEVHDLVAFAPLSYSDKTRGWNPHFYYPSVEPDAELLALVRYAIVFLRVPRVGFMYLKDTHFGETSLLFARDVMSMMGYKLCGTFAIEGGDDRSEDATFEAEWKQFVDTRPQAVLLFGSPHDLTAKFITKMVTDNRTAGAYVLTVSNMQNFLLKNWKKALEVAGANLKPGQIVITGTSPLAGDAQYEVIQRFQREMTKHLETNKDWGGFAKPGHFSTNHNDGELMVLGWLAGELLVRALVESVSLTNRTLFKASLYNQRRYLIDDMVIGDFGGECSEDAQRQGAVRRCNQGGNIVYMKKVVDQYHLEPLREGFLTWGTSRCFSEGVRVGAPLSGVVILASDHTVAHRANSRYFSGATALSRNDRIWEDDRLFLHPLESSLSGAATDLHDNRDKIVISAVFGVVTNDVLSTEGLIFFDPMVVFPQLSMFRRHVIHFFPTLAQELYVFARYLSHSESSFADAIIRSDEAGEIAKVLAMSLVTFGVSPGFGVFLDVASPIRESHLKRGGDTFVLGLTAPDVKLISKHLETHPEARVFITFTDLVLLYEEFISEFNATTNTKAQRLFFATSLPHWADNSSKSETITAYHRAIPDPKQWSPMSLRGFAVARVMQTLLVPMKKVNAALLAEQVFWQTSFVVDDMKYGPFNDVDCVANGVQLSSNCVWNYGATDIAVWSFARVLNPSLPVAEDPITPSMEYKKPREQLTSSEIAGIVMGSVIALMLFATLGVALLCSRRNKRDNDRAPREPTDPVTLIFTDIENSTAQWAAHPDLMTEAVAAHHRLIRALVLRHNCYEVKTIGDSFMIASKHPSQAVQLAADVQLMFLHNDWGTDVFDNFYRELEETNAKEDNEYTSPTACLDPEVYSRLWSGLRVRIGIHTGLCDIRHDEVTKGYDYYGPATNMAARTESVANGGQVLITHATYMSLSESERQQFGVTALGPVALRGVPQPVQLYQLSAVPGRTFAPLRLDREYFFEDENETTNSTSENSSSRAELGESAQMIMTSLQMLLSTFKGPQREKLLTPYCERWRVPLPRKCTRVWDEEYCQEVMRRIAAKVGHVADHCAVGQSNHSTSTLSSASVVIISENKAFLDTCSSML</sequence>
<dbReference type="InterPro" id="IPR029787">
    <property type="entry name" value="Nucleotide_cyclase"/>
</dbReference>
<evidence type="ECO:0000256" key="16">
    <source>
        <dbReference type="ARBA" id="ARBA00023180"/>
    </source>
</evidence>
<evidence type="ECO:0000256" key="6">
    <source>
        <dbReference type="ARBA" id="ARBA00012201"/>
    </source>
</evidence>
<reference evidence="23 24" key="1">
    <citation type="journal article" date="2005" name="Science">
        <title>Comparative genomics of trypanosomatid parasitic protozoa.</title>
        <authorList>
            <person name="El-Sayed N.M."/>
            <person name="Myler P.J."/>
            <person name="Blandin G."/>
            <person name="Berriman M."/>
            <person name="Crabtree J."/>
            <person name="Aggarwal G."/>
            <person name="Caler E."/>
            <person name="Renauld H."/>
            <person name="Worthey E.A."/>
            <person name="Hertz-Fowler C."/>
            <person name="Ghedin E."/>
            <person name="Peacock C."/>
            <person name="Bartholomeu D.C."/>
            <person name="Haas B.J."/>
            <person name="Tran A.N."/>
            <person name="Wortman J.R."/>
            <person name="Alsmark U.C."/>
            <person name="Angiuoli S."/>
            <person name="Anupama A."/>
            <person name="Badger J."/>
            <person name="Bringaud F."/>
            <person name="Cadag E."/>
            <person name="Carlton J.M."/>
            <person name="Cerqueira G.C."/>
            <person name="Creasy T."/>
            <person name="Delcher A.L."/>
            <person name="Djikeng A."/>
            <person name="Embley T.M."/>
            <person name="Hauser C."/>
            <person name="Ivens A.C."/>
            <person name="Kummerfeld S.K."/>
            <person name="Pereira-Leal J.B."/>
            <person name="Nilsson D."/>
            <person name="Peterson J."/>
            <person name="Salzberg S.L."/>
            <person name="Shallom J."/>
            <person name="Silva J.C."/>
            <person name="Sundaram J."/>
            <person name="Westenberger S."/>
            <person name="White O."/>
            <person name="Melville S.E."/>
            <person name="Donelson J.E."/>
            <person name="Andersson B."/>
            <person name="Stuart K.D."/>
            <person name="Hall N."/>
        </authorList>
    </citation>
    <scope>NUCLEOTIDE SEQUENCE [LARGE SCALE GENOMIC DNA]</scope>
    <source>
        <strain evidence="23 24">927/4 GUTat10.1</strain>
    </source>
</reference>
<dbReference type="InterPro" id="IPR050697">
    <property type="entry name" value="Adenylyl/Guanylyl_Cyclase_3/4"/>
</dbReference>
<comment type="function">
    <text evidence="3">Could act as a receptor for an unknown ligand.</text>
</comment>
<evidence type="ECO:0000256" key="5">
    <source>
        <dbReference type="ARBA" id="ARBA00005381"/>
    </source>
</evidence>
<evidence type="ECO:0000256" key="11">
    <source>
        <dbReference type="ARBA" id="ARBA00022842"/>
    </source>
</evidence>
<dbReference type="RefSeq" id="XP_828239.1">
    <property type="nucleotide sequence ID" value="XM_823146.1"/>
</dbReference>
<dbReference type="GO" id="GO:0005524">
    <property type="term" value="F:ATP binding"/>
    <property type="evidence" value="ECO:0007669"/>
    <property type="project" value="UniProtKB-KW"/>
</dbReference>
<evidence type="ECO:0000313" key="24">
    <source>
        <dbReference type="Proteomes" id="UP000008524"/>
    </source>
</evidence>
<evidence type="ECO:0000256" key="3">
    <source>
        <dbReference type="ARBA" id="ARBA00002708"/>
    </source>
</evidence>
<dbReference type="GO" id="GO:0097542">
    <property type="term" value="C:ciliary tip"/>
    <property type="evidence" value="ECO:0000314"/>
    <property type="project" value="GeneDB"/>
</dbReference>
<keyword evidence="11" id="KW-0460">Magnesium</keyword>
<dbReference type="SMART" id="SM00044">
    <property type="entry name" value="CYCc"/>
    <property type="match status" value="1"/>
</dbReference>
<dbReference type="GO" id="GO:0016020">
    <property type="term" value="C:membrane"/>
    <property type="evidence" value="ECO:0007669"/>
    <property type="project" value="UniProtKB-SubCell"/>
</dbReference>
<comment type="subcellular location">
    <subcellularLocation>
        <location evidence="4">Membrane</location>
        <topology evidence="4">Multi-pass membrane protein</topology>
    </subcellularLocation>
</comment>
<dbReference type="InterPro" id="IPR057399">
    <property type="entry name" value="GRESAG4.1/3_peripasmic_1"/>
</dbReference>
<evidence type="ECO:0000256" key="19">
    <source>
        <dbReference type="ARBA" id="ARBA00032637"/>
    </source>
</evidence>
<dbReference type="InterPro" id="IPR028082">
    <property type="entry name" value="Peripla_BP_I"/>
</dbReference>
<evidence type="ECO:0000259" key="22">
    <source>
        <dbReference type="PROSITE" id="PS50125"/>
    </source>
</evidence>
<dbReference type="SUPFAM" id="SSF53822">
    <property type="entry name" value="Periplasmic binding protein-like I"/>
    <property type="match status" value="1"/>
</dbReference>
<evidence type="ECO:0000256" key="18">
    <source>
        <dbReference type="ARBA" id="ARBA00032597"/>
    </source>
</evidence>
<proteinExistence type="inferred from homology"/>
<dbReference type="PANTHER" id="PTHR43081">
    <property type="entry name" value="ADENYLATE CYCLASE, TERMINAL-DIFFERENTIATION SPECIFIC-RELATED"/>
    <property type="match status" value="1"/>
</dbReference>
<comment type="similarity">
    <text evidence="5">Belongs to the adenylyl cyclase class-3 family.</text>
</comment>
<evidence type="ECO:0000256" key="12">
    <source>
        <dbReference type="ARBA" id="ARBA00022989"/>
    </source>
</evidence>
<dbReference type="GeneID" id="3664009"/>
<dbReference type="Gene3D" id="3.30.70.1230">
    <property type="entry name" value="Nucleotide cyclase"/>
    <property type="match status" value="1"/>
</dbReference>
<keyword evidence="8" id="KW-0479">Metal-binding</keyword>
<evidence type="ECO:0000256" key="9">
    <source>
        <dbReference type="ARBA" id="ARBA00022741"/>
    </source>
</evidence>
<dbReference type="eggNOG" id="KOG0618">
    <property type="taxonomic scope" value="Eukaryota"/>
</dbReference>
<dbReference type="CDD" id="cd07302">
    <property type="entry name" value="CHD"/>
    <property type="match status" value="1"/>
</dbReference>
<dbReference type="GO" id="GO:0035556">
    <property type="term" value="P:intracellular signal transduction"/>
    <property type="evidence" value="ECO:0000255"/>
    <property type="project" value="GeneDB"/>
</dbReference>
<keyword evidence="16" id="KW-0325">Glycoprotein</keyword>
<dbReference type="FunFam" id="3.40.50.2300:FF:000162">
    <property type="entry name" value="Receptor-type adenylate cyclase GRESAG 4, putative"/>
    <property type="match status" value="1"/>
</dbReference>